<dbReference type="PANTHER" id="PTHR39166">
    <property type="entry name" value="BLL1166 PROTEIN"/>
    <property type="match status" value="1"/>
</dbReference>
<reference evidence="1" key="2">
    <citation type="submission" date="2021-09" db="EMBL/GenBank/DDBJ databases">
        <authorList>
            <person name="Gilroy R."/>
        </authorList>
    </citation>
    <scope>NUCLEOTIDE SEQUENCE</scope>
    <source>
        <strain evidence="1">CHK154-13316</strain>
    </source>
</reference>
<dbReference type="AlphaFoldDB" id="A0A921ICG6"/>
<dbReference type="InterPro" id="IPR009267">
    <property type="entry name" value="NTP_transf_6"/>
</dbReference>
<gene>
    <name evidence="1" type="ORF">K8V07_21400</name>
</gene>
<dbReference type="Proteomes" id="UP000747074">
    <property type="component" value="Unassembled WGS sequence"/>
</dbReference>
<dbReference type="PANTHER" id="PTHR39166:SF1">
    <property type="entry name" value="BLL1166 PROTEIN"/>
    <property type="match status" value="1"/>
</dbReference>
<sequence length="180" mass="21038">MNEDEIRNLIANDEDMMEVISLVNKLDLPDYLIGAGFVRNFVWDNLHHYDKVTPLNDIDVVYFDPLHIDKNLEKQYEDYLNSQKAGNWSVKNQARMHLKNSHEPYISTLDAISHWTETATAIGVRLNKKGEVEIIAPYGIEDLVNLIIRPITNTDLSIFRERVTNKKWLTKWPLLKVLYE</sequence>
<organism evidence="1 2">
    <name type="scientific">Bacteroides xylanisolvens</name>
    <dbReference type="NCBI Taxonomy" id="371601"/>
    <lineage>
        <taxon>Bacteria</taxon>
        <taxon>Pseudomonadati</taxon>
        <taxon>Bacteroidota</taxon>
        <taxon>Bacteroidia</taxon>
        <taxon>Bacteroidales</taxon>
        <taxon>Bacteroidaceae</taxon>
        <taxon>Bacteroides</taxon>
    </lineage>
</organism>
<comment type="caution">
    <text evidence="1">The sequence shown here is derived from an EMBL/GenBank/DDBJ whole genome shotgun (WGS) entry which is preliminary data.</text>
</comment>
<dbReference type="Pfam" id="PF06042">
    <property type="entry name" value="NTP_transf_6"/>
    <property type="match status" value="1"/>
</dbReference>
<name>A0A921ICG6_9BACE</name>
<protein>
    <submittedName>
        <fullName evidence="1">Nucleotidyltransferase family protein</fullName>
    </submittedName>
</protein>
<dbReference type="EMBL" id="DYVL01000229">
    <property type="protein sequence ID" value="HJG14464.1"/>
    <property type="molecule type" value="Genomic_DNA"/>
</dbReference>
<proteinExistence type="predicted"/>
<reference evidence="1" key="1">
    <citation type="journal article" date="2021" name="PeerJ">
        <title>Extensive microbial diversity within the chicken gut microbiome revealed by metagenomics and culture.</title>
        <authorList>
            <person name="Gilroy R."/>
            <person name="Ravi A."/>
            <person name="Getino M."/>
            <person name="Pursley I."/>
            <person name="Horton D.L."/>
            <person name="Alikhan N.F."/>
            <person name="Baker D."/>
            <person name="Gharbi K."/>
            <person name="Hall N."/>
            <person name="Watson M."/>
            <person name="Adriaenssens E.M."/>
            <person name="Foster-Nyarko E."/>
            <person name="Jarju S."/>
            <person name="Secka A."/>
            <person name="Antonio M."/>
            <person name="Oren A."/>
            <person name="Chaudhuri R.R."/>
            <person name="La Ragione R."/>
            <person name="Hildebrand F."/>
            <person name="Pallen M.J."/>
        </authorList>
    </citation>
    <scope>NUCLEOTIDE SEQUENCE</scope>
    <source>
        <strain evidence="1">CHK154-13316</strain>
    </source>
</reference>
<evidence type="ECO:0000313" key="1">
    <source>
        <dbReference type="EMBL" id="HJG14464.1"/>
    </source>
</evidence>
<accession>A0A921ICG6</accession>
<evidence type="ECO:0000313" key="2">
    <source>
        <dbReference type="Proteomes" id="UP000747074"/>
    </source>
</evidence>